<feature type="transmembrane region" description="Helical" evidence="8">
    <location>
        <begin position="817"/>
        <end position="836"/>
    </location>
</feature>
<dbReference type="InterPro" id="IPR051512">
    <property type="entry name" value="Inactive_Rhomboid"/>
</dbReference>
<feature type="domain" description="Peptidase S54 rhomboid" evidence="9">
    <location>
        <begin position="720"/>
        <end position="857"/>
    </location>
</feature>
<keyword evidence="5 8" id="KW-1133">Transmembrane helix</keyword>
<dbReference type="SUPFAM" id="SSF144091">
    <property type="entry name" value="Rhomboid-like"/>
    <property type="match status" value="1"/>
</dbReference>
<evidence type="ECO:0000256" key="2">
    <source>
        <dbReference type="ARBA" id="ARBA00009045"/>
    </source>
</evidence>
<comment type="subcellular location">
    <subcellularLocation>
        <location evidence="1">Endoplasmic reticulum membrane</location>
        <topology evidence="1">Multi-pass membrane protein</topology>
    </subcellularLocation>
</comment>
<sequence>MRPRGVTGQSQQQQQQPLPAASPTPSINVSSADSQHSGAPLQRAQQGQGLGQGLGQGAADRDSGGSGGSSTASTTTASLEPPASPPQQHPHHLSPQLSAPAGVATARTQAGVSFSDVRRMSTGQPCPGGAGSAGPSRHRLQRQQSKSELVRNYIKRETAAFFGVDAAQEVAQRARWVDRRKRLAARRYGDLKDEYALTPSLATTPATPSTPYSQSRLARPDVLPLSGPQDVTDSARLDDATVRRKESVAKMTFSGVAYVVSRLARQRAREPILSRTLSRSIQPSTVPQVTLDDGRLRTPSPTIGLHSVQEPFFDQVTKDSRELPAGLDGAVPGAGPGAGELSHLLDPSASASASAQHDHLHLRDAVDAGAGLGYHGGYPSGSGSRDRCWTRATPRAGRSEDLRAEGSCREVGLRRMQAPLVDRVRDNSDRRQYGMGVVGRLFGRSVKRSVARQPKVREQLEDLEDHRPYFTYWVTTVQILILIISIACYGFGTIGINLTQRSGLVLTTSLALKQVDYSEPANFWIGPRAADLIHLGAKFGPCMRKDAKILKEIEESRMKERNTACCIRNDESGCVQSSRSDCSYTIELWKKWSSGNLGPGGRISGSVCGLDPKYCEAPASIAPFEWPDDITKWPICRKTNSRGPPQRRFQTKDKAAEHMVCEVIGHPCCIGIHGSCEITTKEYCDFVRGYFHEEASLCSQVSCLDDVCGMLPFYTPEVPDQFYRLWTSLFLHAGLFHLVITIVIQYFLMRDLEKLTGAFRIGCIYIGSGVAGNLASAIFVPYRAEVGPAGSQFGLLACLIVEVLNVWPMLKRPSHALFKLLGITLLLFVLGLLPWVDNYAHVFGFIFGFLLSYALLPFVSFGPYDRQRKIALIWVCLLSSTFLFAALIALFYVIPVYDCEICTYFNCLPLTRDFCAEQNINLKRDDGLV</sequence>
<accession>A0AAE1I220</accession>
<keyword evidence="11" id="KW-1185">Reference proteome</keyword>
<evidence type="ECO:0000256" key="5">
    <source>
        <dbReference type="ARBA" id="ARBA00022989"/>
    </source>
</evidence>
<dbReference type="EMBL" id="JAHWGI010001418">
    <property type="protein sequence ID" value="KAK3931149.1"/>
    <property type="molecule type" value="Genomic_DNA"/>
</dbReference>
<feature type="compositionally biased region" description="Low complexity" evidence="7">
    <location>
        <begin position="69"/>
        <end position="81"/>
    </location>
</feature>
<dbReference type="PANTHER" id="PTHR45965">
    <property type="entry name" value="INACTIVE RHOMBOID PROTEIN"/>
    <property type="match status" value="1"/>
</dbReference>
<gene>
    <name evidence="10" type="ORF">KUF71_025129</name>
</gene>
<evidence type="ECO:0000256" key="4">
    <source>
        <dbReference type="ARBA" id="ARBA00022824"/>
    </source>
</evidence>
<feature type="transmembrane region" description="Helical" evidence="8">
    <location>
        <begin position="871"/>
        <end position="894"/>
    </location>
</feature>
<evidence type="ECO:0000313" key="11">
    <source>
        <dbReference type="Proteomes" id="UP001219518"/>
    </source>
</evidence>
<name>A0AAE1I220_9NEOP</name>
<dbReference type="FunFam" id="1.20.1540.10:FF:000025">
    <property type="entry name" value="Putative rhomboid family"/>
    <property type="match status" value="1"/>
</dbReference>
<reference evidence="10" key="1">
    <citation type="submission" date="2021-07" db="EMBL/GenBank/DDBJ databases">
        <authorList>
            <person name="Catto M.A."/>
            <person name="Jacobson A."/>
            <person name="Kennedy G."/>
            <person name="Labadie P."/>
            <person name="Hunt B.G."/>
            <person name="Srinivasan R."/>
        </authorList>
    </citation>
    <scope>NUCLEOTIDE SEQUENCE</scope>
    <source>
        <strain evidence="10">PL_HMW_Pooled</strain>
        <tissue evidence="10">Head</tissue>
    </source>
</reference>
<dbReference type="Pfam" id="PF01694">
    <property type="entry name" value="Rhomboid"/>
    <property type="match status" value="1"/>
</dbReference>
<dbReference type="GO" id="GO:0050708">
    <property type="term" value="P:regulation of protein secretion"/>
    <property type="evidence" value="ECO:0007669"/>
    <property type="project" value="TreeGrafter"/>
</dbReference>
<dbReference type="InterPro" id="IPR035952">
    <property type="entry name" value="Rhomboid-like_sf"/>
</dbReference>
<keyword evidence="4" id="KW-0256">Endoplasmic reticulum</keyword>
<evidence type="ECO:0000256" key="3">
    <source>
        <dbReference type="ARBA" id="ARBA00022692"/>
    </source>
</evidence>
<feature type="region of interest" description="Disordered" evidence="7">
    <location>
        <begin position="199"/>
        <end position="232"/>
    </location>
</feature>
<dbReference type="GO" id="GO:0004252">
    <property type="term" value="F:serine-type endopeptidase activity"/>
    <property type="evidence" value="ECO:0007669"/>
    <property type="project" value="InterPro"/>
</dbReference>
<feature type="compositionally biased region" description="Low complexity" evidence="7">
    <location>
        <begin position="199"/>
        <end position="213"/>
    </location>
</feature>
<evidence type="ECO:0000256" key="8">
    <source>
        <dbReference type="SAM" id="Phobius"/>
    </source>
</evidence>
<proteinExistence type="inferred from homology"/>
<feature type="region of interest" description="Disordered" evidence="7">
    <location>
        <begin position="323"/>
        <end position="358"/>
    </location>
</feature>
<evidence type="ECO:0000313" key="10">
    <source>
        <dbReference type="EMBL" id="KAK3931149.1"/>
    </source>
</evidence>
<protein>
    <submittedName>
        <fullName evidence="10">Inactive rhomboid protein 1</fullName>
    </submittedName>
</protein>
<dbReference type="Proteomes" id="UP001219518">
    <property type="component" value="Unassembled WGS sequence"/>
</dbReference>
<evidence type="ECO:0000256" key="6">
    <source>
        <dbReference type="ARBA" id="ARBA00023136"/>
    </source>
</evidence>
<feature type="transmembrane region" description="Helical" evidence="8">
    <location>
        <begin position="792"/>
        <end position="810"/>
    </location>
</feature>
<comment type="caution">
    <text evidence="10">The sequence shown here is derived from an EMBL/GenBank/DDBJ whole genome shotgun (WGS) entry which is preliminary data.</text>
</comment>
<organism evidence="10 11">
    <name type="scientific">Frankliniella fusca</name>
    <dbReference type="NCBI Taxonomy" id="407009"/>
    <lineage>
        <taxon>Eukaryota</taxon>
        <taxon>Metazoa</taxon>
        <taxon>Ecdysozoa</taxon>
        <taxon>Arthropoda</taxon>
        <taxon>Hexapoda</taxon>
        <taxon>Insecta</taxon>
        <taxon>Pterygota</taxon>
        <taxon>Neoptera</taxon>
        <taxon>Paraneoptera</taxon>
        <taxon>Thysanoptera</taxon>
        <taxon>Terebrantia</taxon>
        <taxon>Thripoidea</taxon>
        <taxon>Thripidae</taxon>
        <taxon>Frankliniella</taxon>
    </lineage>
</organism>
<keyword evidence="3 8" id="KW-0812">Transmembrane</keyword>
<dbReference type="AlphaFoldDB" id="A0AAE1I220"/>
<dbReference type="GO" id="GO:0042058">
    <property type="term" value="P:regulation of epidermal growth factor receptor signaling pathway"/>
    <property type="evidence" value="ECO:0007669"/>
    <property type="project" value="TreeGrafter"/>
</dbReference>
<evidence type="ECO:0000256" key="7">
    <source>
        <dbReference type="SAM" id="MobiDB-lite"/>
    </source>
</evidence>
<keyword evidence="6 8" id="KW-0472">Membrane</keyword>
<feature type="transmembrane region" description="Helical" evidence="8">
    <location>
        <begin position="729"/>
        <end position="749"/>
    </location>
</feature>
<feature type="transmembrane region" description="Helical" evidence="8">
    <location>
        <begin position="842"/>
        <end position="859"/>
    </location>
</feature>
<evidence type="ECO:0000256" key="1">
    <source>
        <dbReference type="ARBA" id="ARBA00004477"/>
    </source>
</evidence>
<feature type="transmembrane region" description="Helical" evidence="8">
    <location>
        <begin position="761"/>
        <end position="780"/>
    </location>
</feature>
<dbReference type="PANTHER" id="PTHR45965:SF3">
    <property type="entry name" value="INACTIVE RHOMBOID PROTEIN 1"/>
    <property type="match status" value="1"/>
</dbReference>
<dbReference type="InterPro" id="IPR022764">
    <property type="entry name" value="Peptidase_S54_rhomboid_dom"/>
</dbReference>
<evidence type="ECO:0000259" key="9">
    <source>
        <dbReference type="Pfam" id="PF01694"/>
    </source>
</evidence>
<feature type="region of interest" description="Disordered" evidence="7">
    <location>
        <begin position="1"/>
        <end position="145"/>
    </location>
</feature>
<feature type="compositionally biased region" description="Polar residues" evidence="7">
    <location>
        <begin position="23"/>
        <end position="37"/>
    </location>
</feature>
<feature type="compositionally biased region" description="Low complexity" evidence="7">
    <location>
        <begin position="339"/>
        <end position="355"/>
    </location>
</feature>
<dbReference type="Gene3D" id="1.20.1540.10">
    <property type="entry name" value="Rhomboid-like"/>
    <property type="match status" value="1"/>
</dbReference>
<reference evidence="10" key="2">
    <citation type="journal article" date="2023" name="BMC Genomics">
        <title>Pest status, molecular evolution, and epigenetic factors derived from the genome assembly of Frankliniella fusca, a thysanopteran phytovirus vector.</title>
        <authorList>
            <person name="Catto M.A."/>
            <person name="Labadie P.E."/>
            <person name="Jacobson A.L."/>
            <person name="Kennedy G.G."/>
            <person name="Srinivasan R."/>
            <person name="Hunt B.G."/>
        </authorList>
    </citation>
    <scope>NUCLEOTIDE SEQUENCE</scope>
    <source>
        <strain evidence="10">PL_HMW_Pooled</strain>
    </source>
</reference>
<dbReference type="GO" id="GO:0005789">
    <property type="term" value="C:endoplasmic reticulum membrane"/>
    <property type="evidence" value="ECO:0007669"/>
    <property type="project" value="UniProtKB-SubCell"/>
</dbReference>
<comment type="similarity">
    <text evidence="2">Belongs to the peptidase S54 family.</text>
</comment>